<sequence>MVYIHVKGVTSHPCVARVVVAIVRGPVSGGDSGDGGEGGPGGGGHGGYEGGFLTSKIMTVIGAGISTKDFRSKNGFYSLGYCRLFYSTVLSDPERKPLFYNSITKIRQVVKRASLTRTHRFIFSLRNTRKLVQDYAQNIECLEEKVGLSTDLRKGPGSRPRFCRKYRPTHVRGHHRVDHEPRLQERGVECILLYGSLCRLRCSNCFSHPCTNLRALARSVRGRLSGCMYPCLPLRTR</sequence>
<dbReference type="PANTHER" id="PTHR11085:SF8">
    <property type="entry name" value="NAD-DEPENDENT HISTONE DEACETYLASE HST3"/>
    <property type="match status" value="1"/>
</dbReference>
<dbReference type="SUPFAM" id="SSF52467">
    <property type="entry name" value="DHS-like NAD/FAD-binding domain"/>
    <property type="match status" value="1"/>
</dbReference>
<accession>A0AA40E8X1</accession>
<dbReference type="Pfam" id="PF02146">
    <property type="entry name" value="SIR2"/>
    <property type="match status" value="1"/>
</dbReference>
<dbReference type="RefSeq" id="XP_060299609.1">
    <property type="nucleotide sequence ID" value="XM_060433238.1"/>
</dbReference>
<dbReference type="AlphaFoldDB" id="A0AA40E8X1"/>
<dbReference type="GeneID" id="85316509"/>
<dbReference type="GO" id="GO:0005634">
    <property type="term" value="C:nucleus"/>
    <property type="evidence" value="ECO:0007669"/>
    <property type="project" value="TreeGrafter"/>
</dbReference>
<evidence type="ECO:0000313" key="1">
    <source>
        <dbReference type="EMBL" id="KAK0726753.1"/>
    </source>
</evidence>
<protein>
    <submittedName>
        <fullName evidence="1">Uncharacterized protein</fullName>
    </submittedName>
</protein>
<dbReference type="EMBL" id="JAUIRO010000002">
    <property type="protein sequence ID" value="KAK0726753.1"/>
    <property type="molecule type" value="Genomic_DNA"/>
</dbReference>
<gene>
    <name evidence="1" type="ORF">B0T26DRAFT_102167</name>
</gene>
<dbReference type="PANTHER" id="PTHR11085">
    <property type="entry name" value="NAD-DEPENDENT PROTEIN DEACYLASE SIRTUIN-5, MITOCHONDRIAL-RELATED"/>
    <property type="match status" value="1"/>
</dbReference>
<dbReference type="InterPro" id="IPR003000">
    <property type="entry name" value="Sirtuin"/>
</dbReference>
<dbReference type="GO" id="GO:0017136">
    <property type="term" value="F:histone deacetylase activity, NAD-dependent"/>
    <property type="evidence" value="ECO:0007669"/>
    <property type="project" value="TreeGrafter"/>
</dbReference>
<dbReference type="InterPro" id="IPR029035">
    <property type="entry name" value="DHS-like_NAD/FAD-binding_dom"/>
</dbReference>
<comment type="caution">
    <text evidence="1">The sequence shown here is derived from an EMBL/GenBank/DDBJ whole genome shotgun (WGS) entry which is preliminary data.</text>
</comment>
<dbReference type="InterPro" id="IPR050134">
    <property type="entry name" value="NAD-dep_sirtuin_deacylases"/>
</dbReference>
<organism evidence="1 2">
    <name type="scientific">Lasiosphaeria miniovina</name>
    <dbReference type="NCBI Taxonomy" id="1954250"/>
    <lineage>
        <taxon>Eukaryota</taxon>
        <taxon>Fungi</taxon>
        <taxon>Dikarya</taxon>
        <taxon>Ascomycota</taxon>
        <taxon>Pezizomycotina</taxon>
        <taxon>Sordariomycetes</taxon>
        <taxon>Sordariomycetidae</taxon>
        <taxon>Sordariales</taxon>
        <taxon>Lasiosphaeriaceae</taxon>
        <taxon>Lasiosphaeria</taxon>
    </lineage>
</organism>
<evidence type="ECO:0000313" key="2">
    <source>
        <dbReference type="Proteomes" id="UP001172101"/>
    </source>
</evidence>
<proteinExistence type="predicted"/>
<dbReference type="GO" id="GO:0070403">
    <property type="term" value="F:NAD+ binding"/>
    <property type="evidence" value="ECO:0007669"/>
    <property type="project" value="InterPro"/>
</dbReference>
<keyword evidence="2" id="KW-1185">Reference proteome</keyword>
<reference evidence="1" key="1">
    <citation type="submission" date="2023-06" db="EMBL/GenBank/DDBJ databases">
        <title>Genome-scale phylogeny and comparative genomics of the fungal order Sordariales.</title>
        <authorList>
            <consortium name="Lawrence Berkeley National Laboratory"/>
            <person name="Hensen N."/>
            <person name="Bonometti L."/>
            <person name="Westerberg I."/>
            <person name="Brannstrom I.O."/>
            <person name="Guillou S."/>
            <person name="Cros-Aarteil S."/>
            <person name="Calhoun S."/>
            <person name="Haridas S."/>
            <person name="Kuo A."/>
            <person name="Mondo S."/>
            <person name="Pangilinan J."/>
            <person name="Riley R."/>
            <person name="LaButti K."/>
            <person name="Andreopoulos B."/>
            <person name="Lipzen A."/>
            <person name="Chen C."/>
            <person name="Yanf M."/>
            <person name="Daum C."/>
            <person name="Ng V."/>
            <person name="Clum A."/>
            <person name="Steindorff A."/>
            <person name="Ohm R."/>
            <person name="Martin F."/>
            <person name="Silar P."/>
            <person name="Natvig D."/>
            <person name="Lalanne C."/>
            <person name="Gautier V."/>
            <person name="Ament-velasquez S.L."/>
            <person name="Kruys A."/>
            <person name="Hutchinson M.I."/>
            <person name="Powell A.J."/>
            <person name="Barry K."/>
            <person name="Miller A.N."/>
            <person name="Grigoriev I.V."/>
            <person name="Debuchy R."/>
            <person name="Gladieux P."/>
            <person name="Thoren M.H."/>
            <person name="Johannesson H."/>
        </authorList>
    </citation>
    <scope>NUCLEOTIDE SEQUENCE</scope>
    <source>
        <strain evidence="1">SMH2392-1A</strain>
    </source>
</reference>
<dbReference type="Proteomes" id="UP001172101">
    <property type="component" value="Unassembled WGS sequence"/>
</dbReference>
<name>A0AA40E8X1_9PEZI</name>
<dbReference type="Gene3D" id="3.40.50.1220">
    <property type="entry name" value="TPP-binding domain"/>
    <property type="match status" value="1"/>
</dbReference>